<dbReference type="SUPFAM" id="SSF47413">
    <property type="entry name" value="lambda repressor-like DNA-binding domains"/>
    <property type="match status" value="1"/>
</dbReference>
<evidence type="ECO:0000256" key="3">
    <source>
        <dbReference type="ARBA" id="ARBA00023163"/>
    </source>
</evidence>
<evidence type="ECO:0000256" key="1">
    <source>
        <dbReference type="ARBA" id="ARBA00023015"/>
    </source>
</evidence>
<keyword evidence="1" id="KW-0805">Transcription regulation</keyword>
<evidence type="ECO:0000256" key="2">
    <source>
        <dbReference type="ARBA" id="ARBA00023125"/>
    </source>
</evidence>
<comment type="caution">
    <text evidence="5">The sequence shown here is derived from an EMBL/GenBank/DDBJ whole genome shotgun (WGS) entry which is preliminary data.</text>
</comment>
<dbReference type="Proteomes" id="UP000518288">
    <property type="component" value="Unassembled WGS sequence"/>
</dbReference>
<sequence length="346" mass="36495">MSTIKDVARLAGVGVATASRALSGNGSVSEDTARRVRDAAAALDYRPSSTARALSLQQSSAIGVYVPGFDGHFYSGIVATIDGVLRSVGRHMIAANGCGIGTTRQLDLDGIDFLIGRDCDGLIVASNSLDDDDLERLMERVPTLVAVNRRLAVHRDNAFCADHHAGGRLAARALLARGHRCIATVRGPQDTPDNEARLNGFNGELARHGITVRPEHSADGAFDLPSGDAAMQRLLAAAPGGRPAFTAVFVANDVMALACISRLVQAGLRVPEDISVLGYDDDDFAPYTSPPLTTIRIPTASVATSACRHVLNLCYGLDLPVTRDFPPEVVWRASVGPGPHAPMECP</sequence>
<dbReference type="InterPro" id="IPR010982">
    <property type="entry name" value="Lambda_DNA-bd_dom_sf"/>
</dbReference>
<keyword evidence="2" id="KW-0238">DNA-binding</keyword>
<dbReference type="InterPro" id="IPR046335">
    <property type="entry name" value="LacI/GalR-like_sensor"/>
</dbReference>
<protein>
    <submittedName>
        <fullName evidence="5">LacI family transcriptional regulator</fullName>
    </submittedName>
</protein>
<dbReference type="Pfam" id="PF00356">
    <property type="entry name" value="LacI"/>
    <property type="match status" value="1"/>
</dbReference>
<reference evidence="5 6" key="1">
    <citation type="submission" date="2020-07" db="EMBL/GenBank/DDBJ databases">
        <title>Genomic Encyclopedia of Archaeal and Bacterial Type Strains, Phase II (KMG-II): from individual species to whole genera.</title>
        <authorList>
            <person name="Goeker M."/>
        </authorList>
    </citation>
    <scope>NUCLEOTIDE SEQUENCE [LARGE SCALE GENOMIC DNA]</scope>
    <source>
        <strain evidence="5 6">DSM 21226</strain>
    </source>
</reference>
<dbReference type="InterPro" id="IPR000843">
    <property type="entry name" value="HTH_LacI"/>
</dbReference>
<feature type="domain" description="HTH lacI-type" evidence="4">
    <location>
        <begin position="2"/>
        <end position="56"/>
    </location>
</feature>
<dbReference type="PANTHER" id="PTHR30146">
    <property type="entry name" value="LACI-RELATED TRANSCRIPTIONAL REPRESSOR"/>
    <property type="match status" value="1"/>
</dbReference>
<dbReference type="GO" id="GO:0003700">
    <property type="term" value="F:DNA-binding transcription factor activity"/>
    <property type="evidence" value="ECO:0007669"/>
    <property type="project" value="TreeGrafter"/>
</dbReference>
<dbReference type="RefSeq" id="WP_179632404.1">
    <property type="nucleotide sequence ID" value="NZ_JACCFH010000001.1"/>
</dbReference>
<dbReference type="PANTHER" id="PTHR30146:SF109">
    <property type="entry name" value="HTH-TYPE TRANSCRIPTIONAL REGULATOR GALS"/>
    <property type="match status" value="1"/>
</dbReference>
<evidence type="ECO:0000313" key="6">
    <source>
        <dbReference type="Proteomes" id="UP000518288"/>
    </source>
</evidence>
<dbReference type="EMBL" id="JACCFH010000001">
    <property type="protein sequence ID" value="NYG31408.1"/>
    <property type="molecule type" value="Genomic_DNA"/>
</dbReference>
<dbReference type="CDD" id="cd01392">
    <property type="entry name" value="HTH_LacI"/>
    <property type="match status" value="1"/>
</dbReference>
<keyword evidence="3" id="KW-0804">Transcription</keyword>
<name>A0A7Y9U3Z7_9BURK</name>
<dbReference type="PROSITE" id="PS00356">
    <property type="entry name" value="HTH_LACI_1"/>
    <property type="match status" value="1"/>
</dbReference>
<dbReference type="SUPFAM" id="SSF53822">
    <property type="entry name" value="Periplasmic binding protein-like I"/>
    <property type="match status" value="1"/>
</dbReference>
<evidence type="ECO:0000259" key="4">
    <source>
        <dbReference type="PROSITE" id="PS50932"/>
    </source>
</evidence>
<organism evidence="5 6">
    <name type="scientific">Sphaerotilus montanus</name>
    <dbReference type="NCBI Taxonomy" id="522889"/>
    <lineage>
        <taxon>Bacteria</taxon>
        <taxon>Pseudomonadati</taxon>
        <taxon>Pseudomonadota</taxon>
        <taxon>Betaproteobacteria</taxon>
        <taxon>Burkholderiales</taxon>
        <taxon>Sphaerotilaceae</taxon>
        <taxon>Sphaerotilus</taxon>
    </lineage>
</organism>
<dbReference type="Gene3D" id="3.40.50.2300">
    <property type="match status" value="2"/>
</dbReference>
<dbReference type="AlphaFoldDB" id="A0A7Y9U3Z7"/>
<dbReference type="Pfam" id="PF13377">
    <property type="entry name" value="Peripla_BP_3"/>
    <property type="match status" value="1"/>
</dbReference>
<dbReference type="Gene3D" id="1.10.260.40">
    <property type="entry name" value="lambda repressor-like DNA-binding domains"/>
    <property type="match status" value="1"/>
</dbReference>
<proteinExistence type="predicted"/>
<evidence type="ECO:0000313" key="5">
    <source>
        <dbReference type="EMBL" id="NYG31408.1"/>
    </source>
</evidence>
<dbReference type="PROSITE" id="PS50932">
    <property type="entry name" value="HTH_LACI_2"/>
    <property type="match status" value="1"/>
</dbReference>
<keyword evidence="6" id="KW-1185">Reference proteome</keyword>
<dbReference type="GO" id="GO:0000976">
    <property type="term" value="F:transcription cis-regulatory region binding"/>
    <property type="evidence" value="ECO:0007669"/>
    <property type="project" value="TreeGrafter"/>
</dbReference>
<gene>
    <name evidence="5" type="ORF">BDD16_000394</name>
</gene>
<dbReference type="InterPro" id="IPR028082">
    <property type="entry name" value="Peripla_BP_I"/>
</dbReference>
<accession>A0A7Y9U3Z7</accession>
<dbReference type="SMART" id="SM00354">
    <property type="entry name" value="HTH_LACI"/>
    <property type="match status" value="1"/>
</dbReference>